<evidence type="ECO:0000256" key="8">
    <source>
        <dbReference type="ARBA" id="ARBA00023180"/>
    </source>
</evidence>
<keyword evidence="13" id="KW-1185">Reference proteome</keyword>
<dbReference type="AlphaFoldDB" id="A0ABD1F239"/>
<evidence type="ECO:0000256" key="3">
    <source>
        <dbReference type="ARBA" id="ARBA00022475"/>
    </source>
</evidence>
<feature type="chain" id="PRO_5044757993" description="Ionotropic glutamate receptor C-terminal domain-containing protein" evidence="10">
    <location>
        <begin position="22"/>
        <end position="553"/>
    </location>
</feature>
<feature type="transmembrane region" description="Helical" evidence="9">
    <location>
        <begin position="234"/>
        <end position="255"/>
    </location>
</feature>
<dbReference type="Pfam" id="PF00060">
    <property type="entry name" value="Lig_chan"/>
    <property type="match status" value="1"/>
</dbReference>
<evidence type="ECO:0000313" key="13">
    <source>
        <dbReference type="Proteomes" id="UP001566132"/>
    </source>
</evidence>
<evidence type="ECO:0000256" key="10">
    <source>
        <dbReference type="SAM" id="SignalP"/>
    </source>
</evidence>
<evidence type="ECO:0000256" key="9">
    <source>
        <dbReference type="SAM" id="Phobius"/>
    </source>
</evidence>
<dbReference type="GO" id="GO:0050906">
    <property type="term" value="P:detection of stimulus involved in sensory perception"/>
    <property type="evidence" value="ECO:0007669"/>
    <property type="project" value="UniProtKB-ARBA"/>
</dbReference>
<organism evidence="12 13">
    <name type="scientific">Hypothenemus hampei</name>
    <name type="common">Coffee berry borer</name>
    <dbReference type="NCBI Taxonomy" id="57062"/>
    <lineage>
        <taxon>Eukaryota</taxon>
        <taxon>Metazoa</taxon>
        <taxon>Ecdysozoa</taxon>
        <taxon>Arthropoda</taxon>
        <taxon>Hexapoda</taxon>
        <taxon>Insecta</taxon>
        <taxon>Pterygota</taxon>
        <taxon>Neoptera</taxon>
        <taxon>Endopterygota</taxon>
        <taxon>Coleoptera</taxon>
        <taxon>Polyphaga</taxon>
        <taxon>Cucujiformia</taxon>
        <taxon>Curculionidae</taxon>
        <taxon>Scolytinae</taxon>
        <taxon>Hypothenemus</taxon>
    </lineage>
</organism>
<name>A0ABD1F239_HYPHA</name>
<sequence length="553" mass="63148">MSLSEILLPTLTTLCLNYTCTDNVNYNEYKRNAPLEKLKEELKNETLVVTTLLNGLLSGYKNVSGTLVGTGVAFDVLHILQKEYGFNYTIKIPEENVFNEEGNDKGIRNMLLKKVADVAAAFLPQQYSDEIEYSRNLDTAQWVVLMKRPGESATGAGLLAPFTQQVWGLIIASLLGVGPILWVIILLRARMCKDDNDIVFSLPSCMWFVYGALLKQGSTLNPRTDSSRILFSTWWIFITILTAFYTANLTAFLTLSKFTLPIEKPGDIIKKHYKWITNKGNGIIEQLSSGNGYAKGLYDEIGYPVSQIDPDKEDILTKYVTRWEYMYIREKTILETIMYDDYKAKTKANVDEEHRCTYVITLFPVCVFARSFAFRPGFKYKPLFDLTIQHLSESGITEFKQRELLPDTTICPLNLRNRERKLRNSDLKMTYLIVGGGLIISTTIFAIELVIHFTKMHRCCKNRLHPDNGFNRSDTLFTISKNYNNKLLSNKKDFVTPPPPYHTLFGQPSVAPGMEYRKRTINGRDYWVINDKFGAKSLIPQRAPSALLFQFTN</sequence>
<evidence type="ECO:0000259" key="11">
    <source>
        <dbReference type="Pfam" id="PF00060"/>
    </source>
</evidence>
<evidence type="ECO:0000256" key="5">
    <source>
        <dbReference type="ARBA" id="ARBA00022989"/>
    </source>
</evidence>
<evidence type="ECO:0000313" key="12">
    <source>
        <dbReference type="EMBL" id="KAL1509194.1"/>
    </source>
</evidence>
<evidence type="ECO:0000256" key="4">
    <source>
        <dbReference type="ARBA" id="ARBA00022692"/>
    </source>
</evidence>
<dbReference type="EMBL" id="JBDJPC010000003">
    <property type="protein sequence ID" value="KAL1509194.1"/>
    <property type="molecule type" value="Genomic_DNA"/>
</dbReference>
<comment type="similarity">
    <text evidence="2">Belongs to the glutamate-gated ion channel (TC 1.A.10.1) family.</text>
</comment>
<comment type="caution">
    <text evidence="12">The sequence shown here is derived from an EMBL/GenBank/DDBJ whole genome shotgun (WGS) entry which is preliminary data.</text>
</comment>
<keyword evidence="4 9" id="KW-0812">Transmembrane</keyword>
<feature type="transmembrane region" description="Helical" evidence="9">
    <location>
        <begin position="198"/>
        <end position="214"/>
    </location>
</feature>
<dbReference type="Proteomes" id="UP001566132">
    <property type="component" value="Unassembled WGS sequence"/>
</dbReference>
<keyword evidence="8" id="KW-0325">Glycoprotein</keyword>
<feature type="signal peptide" evidence="10">
    <location>
        <begin position="1"/>
        <end position="21"/>
    </location>
</feature>
<keyword evidence="7" id="KW-0675">Receptor</keyword>
<evidence type="ECO:0000256" key="2">
    <source>
        <dbReference type="ARBA" id="ARBA00008685"/>
    </source>
</evidence>
<feature type="domain" description="Ionotropic glutamate receptor C-terminal" evidence="11">
    <location>
        <begin position="164"/>
        <end position="438"/>
    </location>
</feature>
<feature type="transmembrane region" description="Helical" evidence="9">
    <location>
        <begin position="430"/>
        <end position="453"/>
    </location>
</feature>
<keyword evidence="10" id="KW-0732">Signal</keyword>
<dbReference type="Gene3D" id="3.40.190.10">
    <property type="entry name" value="Periplasmic binding protein-like II"/>
    <property type="match status" value="1"/>
</dbReference>
<reference evidence="12 13" key="1">
    <citation type="submission" date="2024-05" db="EMBL/GenBank/DDBJ databases">
        <title>Genetic variation in Jamaican populations of the coffee berry borer (Hypothenemus hampei).</title>
        <authorList>
            <person name="Errbii M."/>
            <person name="Myrie A."/>
        </authorList>
    </citation>
    <scope>NUCLEOTIDE SEQUENCE [LARGE SCALE GENOMIC DNA]</scope>
    <source>
        <strain evidence="12">JA-Hopewell-2020-01-JO</strain>
        <tissue evidence="12">Whole body</tissue>
    </source>
</reference>
<dbReference type="InterPro" id="IPR001320">
    <property type="entry name" value="Iontro_rcpt_C"/>
</dbReference>
<proteinExistence type="inferred from homology"/>
<gene>
    <name evidence="12" type="ORF">ABEB36_003967</name>
</gene>
<keyword evidence="3" id="KW-1003">Cell membrane</keyword>
<dbReference type="PANTHER" id="PTHR42643:SF24">
    <property type="entry name" value="IONOTROPIC RECEPTOR 60A"/>
    <property type="match status" value="1"/>
</dbReference>
<dbReference type="GO" id="GO:0005886">
    <property type="term" value="C:plasma membrane"/>
    <property type="evidence" value="ECO:0007669"/>
    <property type="project" value="UniProtKB-SubCell"/>
</dbReference>
<keyword evidence="5 9" id="KW-1133">Transmembrane helix</keyword>
<evidence type="ECO:0000256" key="1">
    <source>
        <dbReference type="ARBA" id="ARBA00004651"/>
    </source>
</evidence>
<comment type="subcellular location">
    <subcellularLocation>
        <location evidence="1">Cell membrane</location>
        <topology evidence="1">Multi-pass membrane protein</topology>
    </subcellularLocation>
</comment>
<dbReference type="Gene3D" id="1.10.287.70">
    <property type="match status" value="1"/>
</dbReference>
<feature type="transmembrane region" description="Helical" evidence="9">
    <location>
        <begin position="166"/>
        <end position="186"/>
    </location>
</feature>
<evidence type="ECO:0000256" key="6">
    <source>
        <dbReference type="ARBA" id="ARBA00023136"/>
    </source>
</evidence>
<dbReference type="SUPFAM" id="SSF53850">
    <property type="entry name" value="Periplasmic binding protein-like II"/>
    <property type="match status" value="1"/>
</dbReference>
<evidence type="ECO:0000256" key="7">
    <source>
        <dbReference type="ARBA" id="ARBA00023170"/>
    </source>
</evidence>
<dbReference type="InterPro" id="IPR052192">
    <property type="entry name" value="Insect_Ionotropic_Sensory_Rcpt"/>
</dbReference>
<keyword evidence="6 9" id="KW-0472">Membrane</keyword>
<dbReference type="PANTHER" id="PTHR42643">
    <property type="entry name" value="IONOTROPIC RECEPTOR 20A-RELATED"/>
    <property type="match status" value="1"/>
</dbReference>
<protein>
    <recommendedName>
        <fullName evidence="11">Ionotropic glutamate receptor C-terminal domain-containing protein</fullName>
    </recommendedName>
</protein>
<accession>A0ABD1F239</accession>